<feature type="compositionally biased region" description="Low complexity" evidence="1">
    <location>
        <begin position="41"/>
        <end position="61"/>
    </location>
</feature>
<keyword evidence="5" id="KW-1185">Reference proteome</keyword>
<comment type="caution">
    <text evidence="4">The sequence shown here is derived from an EMBL/GenBank/DDBJ whole genome shotgun (WGS) entry which is preliminary data.</text>
</comment>
<dbReference type="Proteomes" id="UP000182818">
    <property type="component" value="Unassembled WGS sequence"/>
</dbReference>
<feature type="domain" description="Beta-lactamase class A catalytic" evidence="3">
    <location>
        <begin position="158"/>
        <end position="288"/>
    </location>
</feature>
<proteinExistence type="predicted"/>
<evidence type="ECO:0000259" key="3">
    <source>
        <dbReference type="Pfam" id="PF13354"/>
    </source>
</evidence>
<dbReference type="PANTHER" id="PTHR35333:SF4">
    <property type="entry name" value="SLR0121 PROTEIN"/>
    <property type="match status" value="1"/>
</dbReference>
<protein>
    <submittedName>
        <fullName evidence="4">Beta-lactamase class A</fullName>
    </submittedName>
</protein>
<organism evidence="4 5">
    <name type="scientific">Pediococcus ethanolidurans</name>
    <dbReference type="NCBI Taxonomy" id="319653"/>
    <lineage>
        <taxon>Bacteria</taxon>
        <taxon>Bacillati</taxon>
        <taxon>Bacillota</taxon>
        <taxon>Bacilli</taxon>
        <taxon>Lactobacillales</taxon>
        <taxon>Lactobacillaceae</taxon>
        <taxon>Pediococcus</taxon>
    </lineage>
</organism>
<dbReference type="Pfam" id="PF13354">
    <property type="entry name" value="Beta-lactamase2"/>
    <property type="match status" value="1"/>
</dbReference>
<feature type="region of interest" description="Disordered" evidence="1">
    <location>
        <begin position="41"/>
        <end position="65"/>
    </location>
</feature>
<keyword evidence="2" id="KW-1133">Transmembrane helix</keyword>
<keyword evidence="2" id="KW-0472">Membrane</keyword>
<reference evidence="4 5" key="1">
    <citation type="submission" date="2016-10" db="EMBL/GenBank/DDBJ databases">
        <authorList>
            <person name="Varghese N."/>
            <person name="Submissions S."/>
        </authorList>
    </citation>
    <scope>NUCLEOTIDE SEQUENCE [LARGE SCALE GENOMIC DNA]</scope>
    <source>
        <strain evidence="4 5">CGMCC 1.3889</strain>
    </source>
</reference>
<dbReference type="InterPro" id="IPR045155">
    <property type="entry name" value="Beta-lactam_cat"/>
</dbReference>
<dbReference type="Gene3D" id="3.40.710.10">
    <property type="entry name" value="DD-peptidase/beta-lactamase superfamily"/>
    <property type="match status" value="1"/>
</dbReference>
<dbReference type="GeneID" id="76043772"/>
<gene>
    <name evidence="4" type="ORF">SAMN04487973_1092</name>
</gene>
<keyword evidence="2" id="KW-0812">Transmembrane</keyword>
<dbReference type="SUPFAM" id="SSF56601">
    <property type="entry name" value="beta-lactamase/transpeptidase-like"/>
    <property type="match status" value="1"/>
</dbReference>
<dbReference type="PANTHER" id="PTHR35333">
    <property type="entry name" value="BETA-LACTAMASE"/>
    <property type="match status" value="1"/>
</dbReference>
<accession>A0A1H9Q069</accession>
<name>A0A1H9Q069_9LACO</name>
<evidence type="ECO:0000256" key="1">
    <source>
        <dbReference type="SAM" id="MobiDB-lite"/>
    </source>
</evidence>
<dbReference type="EMBL" id="FOGK01000009">
    <property type="protein sequence ID" value="SER53788.1"/>
    <property type="molecule type" value="Genomic_DNA"/>
</dbReference>
<evidence type="ECO:0000256" key="2">
    <source>
        <dbReference type="SAM" id="Phobius"/>
    </source>
</evidence>
<dbReference type="InterPro" id="IPR000871">
    <property type="entry name" value="Beta-lactam_class-A"/>
</dbReference>
<feature type="transmembrane region" description="Helical" evidence="2">
    <location>
        <begin position="12"/>
        <end position="31"/>
    </location>
</feature>
<dbReference type="InterPro" id="IPR012338">
    <property type="entry name" value="Beta-lactam/transpept-like"/>
</dbReference>
<sequence>MRNNKKPSINRIIFKAFPWVMGILLILLVYIKINSGSAQSNSNAASNSSSAQSESTSQTSQVVKKRRKIKSELQSYLKEVTKDGTTSVSFYNLGASKKDAKKIKNAAVYKEGSLTTESNAHTPEVAASTFKLFISAFLMNQKLKGQFSWTATNTNGFYQMIVNSDNTYADAKLQSYGMSTANQFVKNQGWYNPVFQETKVATTTSHSLMLLLEKLSQAQGPFKNSSDQQKILGLMSKQIYRTGIPAGASSAQSGTKVADKVGFLNDTNNDAGIVTLPNGERYILVVMTHGHDQSGFSGFPKIAKITKKVQTIVYGSDSK</sequence>
<evidence type="ECO:0000313" key="4">
    <source>
        <dbReference type="EMBL" id="SER53788.1"/>
    </source>
</evidence>
<dbReference type="RefSeq" id="WP_082623538.1">
    <property type="nucleotide sequence ID" value="NZ_BJYP01000021.1"/>
</dbReference>
<evidence type="ECO:0000313" key="5">
    <source>
        <dbReference type="Proteomes" id="UP000182818"/>
    </source>
</evidence>